<sequence length="176" mass="20287">MDEKLSYLIKIVLTGEFGVGKTSFMKNVISRHFPPNQLVVDFANKTVRVNGKLVKAQIWDTGSFEKFKAFTNPYYHGANAVMLFYDITDLNSFNSLTRWLDNIHKNTKPNAVIMLVGNKCDLPEAKRQISTERGENFAKQHNLLFYEISVRNYTNVDEALMKLIEKTVSKLEEKEM</sequence>
<proteinExistence type="inferred from homology"/>
<evidence type="ECO:0000313" key="2">
    <source>
        <dbReference type="EMBL" id="KAK8872193.1"/>
    </source>
</evidence>
<dbReference type="SMART" id="SM00174">
    <property type="entry name" value="RHO"/>
    <property type="match status" value="1"/>
</dbReference>
<reference evidence="2 3" key="1">
    <citation type="submission" date="2024-04" db="EMBL/GenBank/DDBJ databases">
        <title>Tritrichomonas musculus Genome.</title>
        <authorList>
            <person name="Alves-Ferreira E."/>
            <person name="Grigg M."/>
            <person name="Lorenzi H."/>
            <person name="Galac M."/>
        </authorList>
    </citation>
    <scope>NUCLEOTIDE SEQUENCE [LARGE SCALE GENOMIC DNA]</scope>
    <source>
        <strain evidence="2 3">EAF2021</strain>
    </source>
</reference>
<name>A0ABR2J2S5_9EUKA</name>
<dbReference type="InterPro" id="IPR027417">
    <property type="entry name" value="P-loop_NTPase"/>
</dbReference>
<dbReference type="SMART" id="SM00175">
    <property type="entry name" value="RAB"/>
    <property type="match status" value="1"/>
</dbReference>
<dbReference type="InterPro" id="IPR050209">
    <property type="entry name" value="Rab_GTPases_membrane_traffic"/>
</dbReference>
<organism evidence="2 3">
    <name type="scientific">Tritrichomonas musculus</name>
    <dbReference type="NCBI Taxonomy" id="1915356"/>
    <lineage>
        <taxon>Eukaryota</taxon>
        <taxon>Metamonada</taxon>
        <taxon>Parabasalia</taxon>
        <taxon>Tritrichomonadida</taxon>
        <taxon>Tritrichomonadidae</taxon>
        <taxon>Tritrichomonas</taxon>
    </lineage>
</organism>
<dbReference type="Proteomes" id="UP001470230">
    <property type="component" value="Unassembled WGS sequence"/>
</dbReference>
<dbReference type="InterPro" id="IPR005225">
    <property type="entry name" value="Small_GTP-bd"/>
</dbReference>
<dbReference type="NCBIfam" id="TIGR00231">
    <property type="entry name" value="small_GTP"/>
    <property type="match status" value="1"/>
</dbReference>
<evidence type="ECO:0000313" key="3">
    <source>
        <dbReference type="Proteomes" id="UP001470230"/>
    </source>
</evidence>
<dbReference type="CDD" id="cd00154">
    <property type="entry name" value="Rab"/>
    <property type="match status" value="1"/>
</dbReference>
<dbReference type="PROSITE" id="PS51421">
    <property type="entry name" value="RAS"/>
    <property type="match status" value="1"/>
</dbReference>
<gene>
    <name evidence="2" type="ORF">M9Y10_007957</name>
</gene>
<dbReference type="SMART" id="SM00173">
    <property type="entry name" value="RAS"/>
    <property type="match status" value="1"/>
</dbReference>
<evidence type="ECO:0000256" key="1">
    <source>
        <dbReference type="ARBA" id="ARBA00006270"/>
    </source>
</evidence>
<accession>A0ABR2J2S5</accession>
<dbReference type="PANTHER" id="PTHR47979">
    <property type="entry name" value="DRAB11-RELATED"/>
    <property type="match status" value="1"/>
</dbReference>
<dbReference type="Pfam" id="PF00071">
    <property type="entry name" value="Ras"/>
    <property type="match status" value="1"/>
</dbReference>
<keyword evidence="3" id="KW-1185">Reference proteome</keyword>
<dbReference type="EMBL" id="JAPFFF010000013">
    <property type="protein sequence ID" value="KAK8872193.1"/>
    <property type="molecule type" value="Genomic_DNA"/>
</dbReference>
<dbReference type="InterPro" id="IPR001806">
    <property type="entry name" value="Small_GTPase"/>
</dbReference>
<dbReference type="PRINTS" id="PR00449">
    <property type="entry name" value="RASTRNSFRMNG"/>
</dbReference>
<dbReference type="PROSITE" id="PS51419">
    <property type="entry name" value="RAB"/>
    <property type="match status" value="1"/>
</dbReference>
<comment type="similarity">
    <text evidence="1">Belongs to the small GTPase superfamily. Rab family.</text>
</comment>
<dbReference type="Gene3D" id="3.40.50.300">
    <property type="entry name" value="P-loop containing nucleotide triphosphate hydrolases"/>
    <property type="match status" value="1"/>
</dbReference>
<dbReference type="SUPFAM" id="SSF52540">
    <property type="entry name" value="P-loop containing nucleoside triphosphate hydrolases"/>
    <property type="match status" value="1"/>
</dbReference>
<comment type="caution">
    <text evidence="2">The sequence shown here is derived from an EMBL/GenBank/DDBJ whole genome shotgun (WGS) entry which is preliminary data.</text>
</comment>
<protein>
    <submittedName>
        <fullName evidence="2">Uncharacterized protein</fullName>
    </submittedName>
</protein>